<gene>
    <name evidence="1" type="ORF">SAMN05216262_13212</name>
</gene>
<evidence type="ECO:0000313" key="2">
    <source>
        <dbReference type="Proteomes" id="UP000199297"/>
    </source>
</evidence>
<dbReference type="STRING" id="641665.GCA_002104455_02242"/>
<accession>A0A1H7U2U8</accession>
<proteinExistence type="predicted"/>
<evidence type="ECO:0008006" key="3">
    <source>
        <dbReference type="Google" id="ProtNLM"/>
    </source>
</evidence>
<organism evidence="1 2">
    <name type="scientific">Colwellia chukchiensis</name>
    <dbReference type="NCBI Taxonomy" id="641665"/>
    <lineage>
        <taxon>Bacteria</taxon>
        <taxon>Pseudomonadati</taxon>
        <taxon>Pseudomonadota</taxon>
        <taxon>Gammaproteobacteria</taxon>
        <taxon>Alteromonadales</taxon>
        <taxon>Colwelliaceae</taxon>
        <taxon>Colwellia</taxon>
    </lineage>
</organism>
<dbReference type="RefSeq" id="WP_085286175.1">
    <property type="nucleotide sequence ID" value="NZ_FOBI01000032.1"/>
</dbReference>
<dbReference type="AlphaFoldDB" id="A0A1H7U2U8"/>
<protein>
    <recommendedName>
        <fullName evidence="3">Phosphate-selective porin O and P</fullName>
    </recommendedName>
</protein>
<dbReference type="EMBL" id="FOBI01000032">
    <property type="protein sequence ID" value="SEL90996.1"/>
    <property type="molecule type" value="Genomic_DNA"/>
</dbReference>
<dbReference type="OrthoDB" id="6284745at2"/>
<reference evidence="2" key="1">
    <citation type="submission" date="2016-10" db="EMBL/GenBank/DDBJ databases">
        <authorList>
            <person name="Varghese N."/>
            <person name="Submissions S."/>
        </authorList>
    </citation>
    <scope>NUCLEOTIDE SEQUENCE [LARGE SCALE GENOMIC DNA]</scope>
    <source>
        <strain evidence="2">CGMCC 1.9127</strain>
    </source>
</reference>
<evidence type="ECO:0000313" key="1">
    <source>
        <dbReference type="EMBL" id="SEL90996.1"/>
    </source>
</evidence>
<keyword evidence="2" id="KW-1185">Reference proteome</keyword>
<dbReference type="Proteomes" id="UP000199297">
    <property type="component" value="Unassembled WGS sequence"/>
</dbReference>
<name>A0A1H7U2U8_9GAMM</name>
<sequence length="388" mass="44298">MKLSSVICLIYFISNTVYAETDISGFIKLNYLNYQSKFDSEPNNEIFQVNRVSILSPINDNITLEGSYQVIQIYSNVNSSEVLRNYDNQKRVYRIDDFNSTVIKKNDNYYLNHNFDRATVTWNGDTSSVVFGRQQLAFGSAKTVNPTDIFTPFSFTAIDTEVRNGVDAFRFRHQLGEMGQYDVGVVLGENADRKNSAAYGLIKFSVDKYEIKPMVAVFQEAHMVGLDLETSLLGASIWFENAWVDPKNESGYFRSVLGGERQITPDTSMFIEYHYNGAGETSPSEYYNLQNNFAYQKGGVFLLGKNYLNAGSSIQITPLHRLDPIIMTNFDDKSLFLNLSWEWNAKENFYFNLGSFITLGKTSDNTQILESEFGSVPSTIFTRIRYYF</sequence>